<accession>A0ABD0MUT4</accession>
<feature type="region of interest" description="Disordered" evidence="1">
    <location>
        <begin position="1"/>
        <end position="45"/>
    </location>
</feature>
<dbReference type="EMBL" id="JAMKFB020000189">
    <property type="protein sequence ID" value="KAL0152301.1"/>
    <property type="molecule type" value="Genomic_DNA"/>
</dbReference>
<dbReference type="Proteomes" id="UP001529510">
    <property type="component" value="Unassembled WGS sequence"/>
</dbReference>
<sequence length="156" mass="17071">MADGSRLRPPGERRRLLRSLSDGSHPSVTSEHGSEPSVPPMIQPAPPLRAATFVHSLVLPDRSAARALLTACPSFLPGFGTNVTQFVEREEGGGNRQTFKHFNDQINKHKSKAAAPHGRLPQTKRKIKSRPGPLSSYTVVAPPFILPELLRGTRDR</sequence>
<proteinExistence type="predicted"/>
<evidence type="ECO:0000313" key="3">
    <source>
        <dbReference type="Proteomes" id="UP001529510"/>
    </source>
</evidence>
<reference evidence="2 3" key="1">
    <citation type="submission" date="2024-05" db="EMBL/GenBank/DDBJ databases">
        <title>Genome sequencing and assembly of Indian major carp, Cirrhinus mrigala (Hamilton, 1822).</title>
        <authorList>
            <person name="Mohindra V."/>
            <person name="Chowdhury L.M."/>
            <person name="Lal K."/>
            <person name="Jena J.K."/>
        </authorList>
    </citation>
    <scope>NUCLEOTIDE SEQUENCE [LARGE SCALE GENOMIC DNA]</scope>
    <source>
        <strain evidence="2">CM1030</strain>
        <tissue evidence="2">Blood</tissue>
    </source>
</reference>
<comment type="caution">
    <text evidence="2">The sequence shown here is derived from an EMBL/GenBank/DDBJ whole genome shotgun (WGS) entry which is preliminary data.</text>
</comment>
<protein>
    <submittedName>
        <fullName evidence="2">Uncharacterized protein</fullName>
    </submittedName>
</protein>
<keyword evidence="3" id="KW-1185">Reference proteome</keyword>
<feature type="non-terminal residue" evidence="2">
    <location>
        <position position="156"/>
    </location>
</feature>
<dbReference type="AlphaFoldDB" id="A0ABD0MUT4"/>
<feature type="region of interest" description="Disordered" evidence="1">
    <location>
        <begin position="109"/>
        <end position="136"/>
    </location>
</feature>
<evidence type="ECO:0000256" key="1">
    <source>
        <dbReference type="SAM" id="MobiDB-lite"/>
    </source>
</evidence>
<name>A0ABD0MUT4_CIRMR</name>
<feature type="compositionally biased region" description="Basic and acidic residues" evidence="1">
    <location>
        <begin position="1"/>
        <end position="14"/>
    </location>
</feature>
<gene>
    <name evidence="2" type="ORF">M9458_052024</name>
</gene>
<organism evidence="2 3">
    <name type="scientific">Cirrhinus mrigala</name>
    <name type="common">Mrigala</name>
    <dbReference type="NCBI Taxonomy" id="683832"/>
    <lineage>
        <taxon>Eukaryota</taxon>
        <taxon>Metazoa</taxon>
        <taxon>Chordata</taxon>
        <taxon>Craniata</taxon>
        <taxon>Vertebrata</taxon>
        <taxon>Euteleostomi</taxon>
        <taxon>Actinopterygii</taxon>
        <taxon>Neopterygii</taxon>
        <taxon>Teleostei</taxon>
        <taxon>Ostariophysi</taxon>
        <taxon>Cypriniformes</taxon>
        <taxon>Cyprinidae</taxon>
        <taxon>Labeoninae</taxon>
        <taxon>Labeonini</taxon>
        <taxon>Cirrhinus</taxon>
    </lineage>
</organism>
<evidence type="ECO:0000313" key="2">
    <source>
        <dbReference type="EMBL" id="KAL0152301.1"/>
    </source>
</evidence>